<organism evidence="2 3">
    <name type="scientific">Vreelandella aquamarina</name>
    <dbReference type="NCBI Taxonomy" id="77097"/>
    <lineage>
        <taxon>Bacteria</taxon>
        <taxon>Pseudomonadati</taxon>
        <taxon>Pseudomonadota</taxon>
        <taxon>Gammaproteobacteria</taxon>
        <taxon>Oceanospirillales</taxon>
        <taxon>Halomonadaceae</taxon>
        <taxon>Vreelandella</taxon>
    </lineage>
</organism>
<proteinExistence type="predicted"/>
<dbReference type="Proteomes" id="UP000503197">
    <property type="component" value="Chromosome"/>
</dbReference>
<dbReference type="RefSeq" id="WP_172416251.1">
    <property type="nucleotide sequence ID" value="NZ_AP022821.1"/>
</dbReference>
<dbReference type="AlphaFoldDB" id="A0A6F8SUN9"/>
<feature type="chain" id="PRO_5026082161" description="Outer membrane protein beta-barrel domain-containing protein" evidence="1">
    <location>
        <begin position="24"/>
        <end position="189"/>
    </location>
</feature>
<evidence type="ECO:0008006" key="4">
    <source>
        <dbReference type="Google" id="ProtNLM"/>
    </source>
</evidence>
<evidence type="ECO:0000256" key="1">
    <source>
        <dbReference type="SAM" id="SignalP"/>
    </source>
</evidence>
<name>A0A6F8SUN9_9GAMM</name>
<gene>
    <name evidence="2" type="ORF">HMSLTHF_19100</name>
</gene>
<protein>
    <recommendedName>
        <fullName evidence="4">Outer membrane protein beta-barrel domain-containing protein</fullName>
    </recommendedName>
</protein>
<evidence type="ECO:0000313" key="3">
    <source>
        <dbReference type="Proteomes" id="UP000503197"/>
    </source>
</evidence>
<reference evidence="2 3" key="1">
    <citation type="submission" date="2020-02" db="EMBL/GenBank/DDBJ databases">
        <title>Complete Genome Sequence of Halomonas meridiana strain BAA-801, Isolated from Deep Sea Thermal Vent.</title>
        <authorList>
            <person name="Takahashi Y."/>
            <person name="Takahashi H."/>
            <person name="Galipon J."/>
            <person name="Arakawa K."/>
        </authorList>
    </citation>
    <scope>NUCLEOTIDE SEQUENCE [LARGE SCALE GENOMIC DNA]</scope>
    <source>
        <strain evidence="2 3">Slthf1</strain>
    </source>
</reference>
<sequence length="189" mass="20294">MNRLASTLLLSLFGTLLPLEATLADDDAPALSYAAPNSEWMRLDNGVVLEGSDLSSLDNYTSGFRLTAGFSPWQLPQLDIGAEIAYRESDEVPLASSANPLIMDTLSLGGAIVAGIRMGAFSIYAKSGLTEWRGDTDQPIEEEGGTALLQGFGATMTVNRLISRLEYERIDAPSLSHLNMLSASLHLPF</sequence>
<dbReference type="EMBL" id="AP022821">
    <property type="protein sequence ID" value="BCA92135.1"/>
    <property type="molecule type" value="Genomic_DNA"/>
</dbReference>
<evidence type="ECO:0000313" key="2">
    <source>
        <dbReference type="EMBL" id="BCA92135.1"/>
    </source>
</evidence>
<dbReference type="Gene3D" id="2.40.160.20">
    <property type="match status" value="1"/>
</dbReference>
<keyword evidence="1" id="KW-0732">Signal</keyword>
<accession>A0A6F8SUN9</accession>
<feature type="signal peptide" evidence="1">
    <location>
        <begin position="1"/>
        <end position="23"/>
    </location>
</feature>